<keyword evidence="1" id="KW-0732">Signal</keyword>
<dbReference type="PANTHER" id="PTHR36573">
    <property type="entry name" value="INTERMEMBRANE PHOSPHOLIPID TRANSPORT SYSTEM BINDING PROTEIN MLAC"/>
    <property type="match status" value="1"/>
</dbReference>
<evidence type="ECO:0000313" key="2">
    <source>
        <dbReference type="EMBL" id="MDF0599348.1"/>
    </source>
</evidence>
<name>A0AAE3T776_9RHOB</name>
<organism evidence="2 3">
    <name type="scientific">Psychromarinibacter sediminicola</name>
    <dbReference type="NCBI Taxonomy" id="3033385"/>
    <lineage>
        <taxon>Bacteria</taxon>
        <taxon>Pseudomonadati</taxon>
        <taxon>Pseudomonadota</taxon>
        <taxon>Alphaproteobacteria</taxon>
        <taxon>Rhodobacterales</taxon>
        <taxon>Paracoccaceae</taxon>
        <taxon>Psychromarinibacter</taxon>
    </lineage>
</organism>
<gene>
    <name evidence="2" type="ORF">P1J78_01255</name>
</gene>
<dbReference type="RefSeq" id="WP_275565492.1">
    <property type="nucleotide sequence ID" value="NZ_JARGYC010000002.1"/>
</dbReference>
<protein>
    <submittedName>
        <fullName evidence="2">ABC transporter substrate-binding protein</fullName>
    </submittedName>
</protein>
<dbReference type="Pfam" id="PF05494">
    <property type="entry name" value="MlaC"/>
    <property type="match status" value="1"/>
</dbReference>
<proteinExistence type="predicted"/>
<evidence type="ECO:0000256" key="1">
    <source>
        <dbReference type="SAM" id="SignalP"/>
    </source>
</evidence>
<keyword evidence="3" id="KW-1185">Reference proteome</keyword>
<dbReference type="PANTHER" id="PTHR36573:SF1">
    <property type="entry name" value="INTERMEMBRANE PHOSPHOLIPID TRANSPORT SYSTEM BINDING PROTEIN MLAC"/>
    <property type="match status" value="1"/>
</dbReference>
<feature type="chain" id="PRO_5042017345" evidence="1">
    <location>
        <begin position="29"/>
        <end position="200"/>
    </location>
</feature>
<dbReference type="AlphaFoldDB" id="A0AAE3T776"/>
<dbReference type="PROSITE" id="PS51318">
    <property type="entry name" value="TAT"/>
    <property type="match status" value="1"/>
</dbReference>
<dbReference type="EMBL" id="JARGYC010000002">
    <property type="protein sequence ID" value="MDF0599348.1"/>
    <property type="molecule type" value="Genomic_DNA"/>
</dbReference>
<reference evidence="2" key="1">
    <citation type="submission" date="2023-03" db="EMBL/GenBank/DDBJ databases">
        <title>Multiphase analysis and comparison of six strains from genera Psychromarinibacter, Lutimaribacter, and Maritimibacter, including a novel species: Psychromarinibacter sediminicola sp. nov.</title>
        <authorList>
            <person name="Wang Y.-H."/>
            <person name="Ye M.-Q."/>
            <person name="Du Z.-J."/>
        </authorList>
    </citation>
    <scope>NUCLEOTIDE SEQUENCE</scope>
    <source>
        <strain evidence="2">C21-152</strain>
    </source>
</reference>
<dbReference type="InterPro" id="IPR006311">
    <property type="entry name" value="TAT_signal"/>
</dbReference>
<sequence>MSLISRRSFVSALAALPVLSMLPRPALALSPPAAESLVDKAVAEINQAIAAGGSEAAIIDRFVRIFARYADESYIAAYAMGPAARQASAAQRQAFSQAFRSYITAKYGRRFREFVGGTVTVSRSKAVKTWVEVYAQVNLPGEAPFAVTFYVSDRTGQPLFFNIAVEGVSMLLQEREEIGAMLDQNRGNIDAVIAQLRQAT</sequence>
<comment type="caution">
    <text evidence="2">The sequence shown here is derived from an EMBL/GenBank/DDBJ whole genome shotgun (WGS) entry which is preliminary data.</text>
</comment>
<evidence type="ECO:0000313" key="3">
    <source>
        <dbReference type="Proteomes" id="UP001220964"/>
    </source>
</evidence>
<dbReference type="InterPro" id="IPR042245">
    <property type="entry name" value="Tgt2/MlaC_sf"/>
</dbReference>
<dbReference type="Gene3D" id="3.10.450.710">
    <property type="entry name" value="Tgt2/MlaC"/>
    <property type="match status" value="1"/>
</dbReference>
<accession>A0AAE3T776</accession>
<dbReference type="Proteomes" id="UP001220964">
    <property type="component" value="Unassembled WGS sequence"/>
</dbReference>
<feature type="signal peptide" evidence="1">
    <location>
        <begin position="1"/>
        <end position="28"/>
    </location>
</feature>
<dbReference type="InterPro" id="IPR008869">
    <property type="entry name" value="MlaC/ttg2D"/>
</dbReference>